<dbReference type="PANTHER" id="PTHR12872:SF1">
    <property type="entry name" value="ALPHA-N-ACETYLGLUCOSAMINIDASE"/>
    <property type="match status" value="1"/>
</dbReference>
<dbReference type="EMBL" id="JAOBTW010000017">
    <property type="protein sequence ID" value="MDZ7283180.1"/>
    <property type="molecule type" value="Genomic_DNA"/>
</dbReference>
<protein>
    <recommendedName>
        <fullName evidence="1">Alpha-N-acetylglucosaminidase tim-barrel domain-containing protein</fullName>
    </recommendedName>
</protein>
<reference evidence="3" key="1">
    <citation type="submission" date="2023-07" db="EMBL/GenBank/DDBJ databases">
        <title>Whole genome sequence analysis of rice epiphytic Sphingomonas sanguinis OsEp_Plm_15B2.</title>
        <authorList>
            <person name="Sahu K.P."/>
            <person name="Asharani P."/>
            <person name="Reddy B."/>
            <person name="Kumar A."/>
        </authorList>
    </citation>
    <scope>NUCLEOTIDE SEQUENCE [LARGE SCALE GENOMIC DNA]</scope>
    <source>
        <strain evidence="3">OsEp_Plm_15B2</strain>
    </source>
</reference>
<sequence>MTIARDRLRVTASSPVAAIRGAAAALTTQGRLSVAWEGNRVGPMTRLTPGDSGWVSSPFAYRAYLNTCTYGYTTPWWNWARWEREIDAMAVHGVDMPLAMEGQDYVWRKLWREQGLSEAQLAAHLSGSAFLPWQRMGNIEG</sequence>
<dbReference type="InterPro" id="IPR024733">
    <property type="entry name" value="NAGLU_tim-barrel"/>
</dbReference>
<dbReference type="RefSeq" id="WP_219019590.1">
    <property type="nucleotide sequence ID" value="NZ_CP079203.1"/>
</dbReference>
<organism evidence="2 3">
    <name type="scientific">Sphingomonas sanguinis</name>
    <dbReference type="NCBI Taxonomy" id="33051"/>
    <lineage>
        <taxon>Bacteria</taxon>
        <taxon>Pseudomonadati</taxon>
        <taxon>Pseudomonadota</taxon>
        <taxon>Alphaproteobacteria</taxon>
        <taxon>Sphingomonadales</taxon>
        <taxon>Sphingomonadaceae</taxon>
        <taxon>Sphingomonas</taxon>
    </lineage>
</organism>
<dbReference type="Pfam" id="PF05089">
    <property type="entry name" value="NAGLU"/>
    <property type="match status" value="1"/>
</dbReference>
<proteinExistence type="predicted"/>
<gene>
    <name evidence="2" type="ORF">N4G62_14225</name>
</gene>
<name>A0ABU5LU03_9SPHN</name>
<dbReference type="InterPro" id="IPR007781">
    <property type="entry name" value="NAGLU"/>
</dbReference>
<evidence type="ECO:0000313" key="2">
    <source>
        <dbReference type="EMBL" id="MDZ7283180.1"/>
    </source>
</evidence>
<keyword evidence="3" id="KW-1185">Reference proteome</keyword>
<comment type="caution">
    <text evidence="2">The sequence shown here is derived from an EMBL/GenBank/DDBJ whole genome shotgun (WGS) entry which is preliminary data.</text>
</comment>
<dbReference type="Proteomes" id="UP001292182">
    <property type="component" value="Unassembled WGS sequence"/>
</dbReference>
<feature type="domain" description="Alpha-N-acetylglucosaminidase tim-barrel" evidence="1">
    <location>
        <begin position="62"/>
        <end position="141"/>
    </location>
</feature>
<accession>A0ABU5LU03</accession>
<dbReference type="PANTHER" id="PTHR12872">
    <property type="entry name" value="ALPHA-N-ACETYLGLUCOSAMINIDASE"/>
    <property type="match status" value="1"/>
</dbReference>
<evidence type="ECO:0000313" key="3">
    <source>
        <dbReference type="Proteomes" id="UP001292182"/>
    </source>
</evidence>
<evidence type="ECO:0000259" key="1">
    <source>
        <dbReference type="Pfam" id="PF05089"/>
    </source>
</evidence>